<dbReference type="InterPro" id="IPR043203">
    <property type="entry name" value="VGCC_Ca_Na"/>
</dbReference>
<evidence type="ECO:0000313" key="9">
    <source>
        <dbReference type="EMBL" id="CAE7242447.1"/>
    </source>
</evidence>
<dbReference type="InterPro" id="IPR018247">
    <property type="entry name" value="EF_Hand_1_Ca_BS"/>
</dbReference>
<feature type="compositionally biased region" description="Pro residues" evidence="6">
    <location>
        <begin position="1"/>
        <end position="12"/>
    </location>
</feature>
<dbReference type="InterPro" id="IPR005821">
    <property type="entry name" value="Ion_trans_dom"/>
</dbReference>
<protein>
    <submittedName>
        <fullName evidence="9">SCN11A protein</fullName>
    </submittedName>
</protein>
<evidence type="ECO:0000256" key="3">
    <source>
        <dbReference type="ARBA" id="ARBA00022837"/>
    </source>
</evidence>
<dbReference type="SUPFAM" id="SSF47473">
    <property type="entry name" value="EF-hand"/>
    <property type="match status" value="1"/>
</dbReference>
<evidence type="ECO:0000259" key="8">
    <source>
        <dbReference type="PROSITE" id="PS50222"/>
    </source>
</evidence>
<dbReference type="GO" id="GO:0001518">
    <property type="term" value="C:voltage-gated sodium channel complex"/>
    <property type="evidence" value="ECO:0007669"/>
    <property type="project" value="TreeGrafter"/>
</dbReference>
<gene>
    <name evidence="9" type="primary">SCN11A</name>
    <name evidence="9" type="ORF">SNEC2469_LOCUS4495</name>
</gene>
<feature type="domain" description="EF-hand" evidence="8">
    <location>
        <begin position="446"/>
        <end position="481"/>
    </location>
</feature>
<dbReference type="GO" id="GO:0005509">
    <property type="term" value="F:calcium ion binding"/>
    <property type="evidence" value="ECO:0007669"/>
    <property type="project" value="InterPro"/>
</dbReference>
<dbReference type="Gene3D" id="1.20.120.350">
    <property type="entry name" value="Voltage-gated potassium channels. Chain C"/>
    <property type="match status" value="1"/>
</dbReference>
<feature type="region of interest" description="Disordered" evidence="6">
    <location>
        <begin position="77"/>
        <end position="135"/>
    </location>
</feature>
<dbReference type="PANTHER" id="PTHR10037">
    <property type="entry name" value="VOLTAGE-GATED CATION CHANNEL CALCIUM AND SODIUM"/>
    <property type="match status" value="1"/>
</dbReference>
<keyword evidence="3" id="KW-0106">Calcium</keyword>
<evidence type="ECO:0000256" key="2">
    <source>
        <dbReference type="ARBA" id="ARBA00022692"/>
    </source>
</evidence>
<evidence type="ECO:0000256" key="7">
    <source>
        <dbReference type="SAM" id="Phobius"/>
    </source>
</evidence>
<keyword evidence="2 7" id="KW-0812">Transmembrane</keyword>
<evidence type="ECO:0000256" key="6">
    <source>
        <dbReference type="SAM" id="MobiDB-lite"/>
    </source>
</evidence>
<evidence type="ECO:0000256" key="4">
    <source>
        <dbReference type="ARBA" id="ARBA00022989"/>
    </source>
</evidence>
<feature type="region of interest" description="Disordered" evidence="6">
    <location>
        <begin position="1"/>
        <end position="30"/>
    </location>
</feature>
<feature type="transmembrane region" description="Helical" evidence="7">
    <location>
        <begin position="335"/>
        <end position="355"/>
    </location>
</feature>
<feature type="compositionally biased region" description="Polar residues" evidence="6">
    <location>
        <begin position="90"/>
        <end position="99"/>
    </location>
</feature>
<feature type="compositionally biased region" description="Polar residues" evidence="6">
    <location>
        <begin position="114"/>
        <end position="135"/>
    </location>
</feature>
<keyword evidence="10" id="KW-1185">Reference proteome</keyword>
<accession>A0A812LJW5</accession>
<dbReference type="PROSITE" id="PS50222">
    <property type="entry name" value="EF_HAND_2"/>
    <property type="match status" value="1"/>
</dbReference>
<dbReference type="Proteomes" id="UP000601435">
    <property type="component" value="Unassembled WGS sequence"/>
</dbReference>
<keyword evidence="5 7" id="KW-0472">Membrane</keyword>
<dbReference type="AlphaFoldDB" id="A0A812LJW5"/>
<dbReference type="PANTHER" id="PTHR10037:SF62">
    <property type="entry name" value="SODIUM CHANNEL PROTEIN 60E"/>
    <property type="match status" value="1"/>
</dbReference>
<dbReference type="EMBL" id="CAJNJA010009030">
    <property type="protein sequence ID" value="CAE7242447.1"/>
    <property type="molecule type" value="Genomic_DNA"/>
</dbReference>
<dbReference type="InterPro" id="IPR011992">
    <property type="entry name" value="EF-hand-dom_pair"/>
</dbReference>
<dbReference type="OrthoDB" id="423704at2759"/>
<feature type="transmembrane region" description="Helical" evidence="7">
    <location>
        <begin position="177"/>
        <end position="196"/>
    </location>
</feature>
<evidence type="ECO:0000313" key="10">
    <source>
        <dbReference type="Proteomes" id="UP000601435"/>
    </source>
</evidence>
<dbReference type="GO" id="GO:0005248">
    <property type="term" value="F:voltage-gated sodium channel activity"/>
    <property type="evidence" value="ECO:0007669"/>
    <property type="project" value="TreeGrafter"/>
</dbReference>
<proteinExistence type="predicted"/>
<keyword evidence="4 7" id="KW-1133">Transmembrane helix</keyword>
<dbReference type="InterPro" id="IPR002048">
    <property type="entry name" value="EF_hand_dom"/>
</dbReference>
<dbReference type="Pfam" id="PF00520">
    <property type="entry name" value="Ion_trans"/>
    <property type="match status" value="1"/>
</dbReference>
<reference evidence="9" key="1">
    <citation type="submission" date="2021-02" db="EMBL/GenBank/DDBJ databases">
        <authorList>
            <person name="Dougan E. K."/>
            <person name="Rhodes N."/>
            <person name="Thang M."/>
            <person name="Chan C."/>
        </authorList>
    </citation>
    <scope>NUCLEOTIDE SEQUENCE</scope>
</reference>
<name>A0A812LJW5_9DINO</name>
<comment type="subcellular location">
    <subcellularLocation>
        <location evidence="1">Membrane</location>
        <topology evidence="1">Multi-pass membrane protein</topology>
    </subcellularLocation>
</comment>
<feature type="transmembrane region" description="Helical" evidence="7">
    <location>
        <begin position="307"/>
        <end position="329"/>
    </location>
</feature>
<dbReference type="GO" id="GO:0086010">
    <property type="term" value="P:membrane depolarization during action potential"/>
    <property type="evidence" value="ECO:0007669"/>
    <property type="project" value="TreeGrafter"/>
</dbReference>
<dbReference type="Gene3D" id="1.10.287.70">
    <property type="match status" value="1"/>
</dbReference>
<sequence length="540" mass="60186">MGGNSPPSPAAPSPLRNAASSTAWCDATGQPPPNDIPSWLREALHVARATMVEAVERQHDIILQEIALKLEDSATRTHLPLPGQPAAPARSQSGDQTLYSAKDSAEGYLPRTLSEANNRPQMSQNSDRAMKGTSTTKNSAFIAAIQRRGGRPSKLSEILARPAWHPGRWVSSTQFDVFFCLLILLNTLVMGLELQYDGMQRGYELGYPSFNSPASELWPHAEAAFAALDVMFGIAYLIEILVRIAGTRKSFFRDATNWFDTSLVMLWLADLFLSQHMPLDSGMVRSLRLARVLRLVRLMRTMQGFDALYIMTTAMYGSLVVLFWSFMLLLLVQTTIAFCLTQILGGFFHAVDVPVSQKIEIFQYFGTASRAMFTMFELTLANWTIVGRSLQENVSEYFAIFNVAYKLVVGFAAVGIINAVFMQETFKVASSDDNVMMRQKERDLRLHTKKMKTLFEAADESGDGVIDLGEFRKIFELEEIRTWLSAQDLPVSNPDLLFKLLDDGDGGLTAEELVKGVDRLKGSAKGMDLEAFVMEHRALY</sequence>
<dbReference type="InterPro" id="IPR027359">
    <property type="entry name" value="Volt_channel_dom_sf"/>
</dbReference>
<evidence type="ECO:0000256" key="1">
    <source>
        <dbReference type="ARBA" id="ARBA00004141"/>
    </source>
</evidence>
<feature type="transmembrane region" description="Helical" evidence="7">
    <location>
        <begin position="397"/>
        <end position="421"/>
    </location>
</feature>
<dbReference type="PROSITE" id="PS00018">
    <property type="entry name" value="EF_HAND_1"/>
    <property type="match status" value="1"/>
</dbReference>
<feature type="transmembrane region" description="Helical" evidence="7">
    <location>
        <begin position="367"/>
        <end position="385"/>
    </location>
</feature>
<evidence type="ECO:0000256" key="5">
    <source>
        <dbReference type="ARBA" id="ARBA00023136"/>
    </source>
</evidence>
<comment type="caution">
    <text evidence="9">The sequence shown here is derived from an EMBL/GenBank/DDBJ whole genome shotgun (WGS) entry which is preliminary data.</text>
</comment>
<organism evidence="9 10">
    <name type="scientific">Symbiodinium necroappetens</name>
    <dbReference type="NCBI Taxonomy" id="1628268"/>
    <lineage>
        <taxon>Eukaryota</taxon>
        <taxon>Sar</taxon>
        <taxon>Alveolata</taxon>
        <taxon>Dinophyceae</taxon>
        <taxon>Suessiales</taxon>
        <taxon>Symbiodiniaceae</taxon>
        <taxon>Symbiodinium</taxon>
    </lineage>
</organism>
<feature type="transmembrane region" description="Helical" evidence="7">
    <location>
        <begin position="223"/>
        <end position="242"/>
    </location>
</feature>
<dbReference type="SUPFAM" id="SSF81324">
    <property type="entry name" value="Voltage-gated potassium channels"/>
    <property type="match status" value="1"/>
</dbReference>